<evidence type="ECO:0000313" key="4">
    <source>
        <dbReference type="Proteomes" id="UP000027616"/>
    </source>
</evidence>
<name>A0A060RCQ2_9BACT</name>
<accession>A0A060RCQ2</accession>
<dbReference type="KEGG" id="rbc:BN938_1521"/>
<evidence type="ECO:0000256" key="1">
    <source>
        <dbReference type="SAM" id="MobiDB-lite"/>
    </source>
</evidence>
<feature type="chain" id="PRO_5001585858" description="LPS export ABC transporter periplasmic protein LptC" evidence="2">
    <location>
        <begin position="24"/>
        <end position="243"/>
    </location>
</feature>
<feature type="compositionally biased region" description="Polar residues" evidence="1">
    <location>
        <begin position="190"/>
        <end position="200"/>
    </location>
</feature>
<dbReference type="InterPro" id="IPR026265">
    <property type="entry name" value="LptC"/>
</dbReference>
<dbReference type="STRING" id="1433126.BN938_1521"/>
<dbReference type="NCBIfam" id="TIGR04409">
    <property type="entry name" value="LptC_YrbK"/>
    <property type="match status" value="1"/>
</dbReference>
<dbReference type="GO" id="GO:0015221">
    <property type="term" value="F:lipopolysaccharide transmembrane transporter activity"/>
    <property type="evidence" value="ECO:0007669"/>
    <property type="project" value="InterPro"/>
</dbReference>
<dbReference type="HOGENOM" id="CLU_098275_2_1_10"/>
<proteinExistence type="predicted"/>
<evidence type="ECO:0000313" key="3">
    <source>
        <dbReference type="EMBL" id="CDN31608.1"/>
    </source>
</evidence>
<keyword evidence="4" id="KW-1185">Reference proteome</keyword>
<evidence type="ECO:0000256" key="2">
    <source>
        <dbReference type="SAM" id="SignalP"/>
    </source>
</evidence>
<feature type="signal peptide" evidence="2">
    <location>
        <begin position="1"/>
        <end position="23"/>
    </location>
</feature>
<dbReference type="Gene3D" id="2.60.450.10">
    <property type="entry name" value="Lipopolysaccharide (LPS) transport protein A like domain"/>
    <property type="match status" value="1"/>
</dbReference>
<sequence length="243" mass="27817">MIFSKNIIVRSIALLMGAMLLFSCDKGDVALVTVDPKNKPTQISRNHKLLQSKNGVNEFRGETPLLEKYDNAEEPYMEFREGIKIEMFSQEHNQEIESRITADYAHYNINKELWEARGNVVGVNEKEERTVLTEQLFWDQRAKKYYTKEAATVIDKGNIYKGVGLVTDEDFRNWEFNRARGQLEVEEQASDSTSMDSPEQMQGGVPPKEPESKQPPTRRNPALERRQPLVKDGVNGVPKTVEP</sequence>
<dbReference type="EMBL" id="HG934468">
    <property type="protein sequence ID" value="CDN31608.1"/>
    <property type="molecule type" value="Genomic_DNA"/>
</dbReference>
<dbReference type="PROSITE" id="PS51257">
    <property type="entry name" value="PROKAR_LIPOPROTEIN"/>
    <property type="match status" value="1"/>
</dbReference>
<protein>
    <recommendedName>
        <fullName evidence="5">LPS export ABC transporter periplasmic protein LptC</fullName>
    </recommendedName>
</protein>
<reference evidence="3 4" key="1">
    <citation type="journal article" date="2015" name="Genome Announc.">
        <title>Complete Genome Sequence of the Novel Leech Symbiont Mucinivorans hirudinis M3T.</title>
        <authorList>
            <person name="Nelson M.C."/>
            <person name="Bomar L."/>
            <person name="Graf J."/>
        </authorList>
    </citation>
    <scope>NUCLEOTIDE SEQUENCE [LARGE SCALE GENOMIC DNA]</scope>
    <source>
        <strain evidence="4">M3</strain>
    </source>
</reference>
<dbReference type="Proteomes" id="UP000027616">
    <property type="component" value="Chromosome I"/>
</dbReference>
<dbReference type="OrthoDB" id="9812080at2"/>
<keyword evidence="2" id="KW-0732">Signal</keyword>
<organism evidence="3 4">
    <name type="scientific">Mucinivorans hirudinis</name>
    <dbReference type="NCBI Taxonomy" id="1433126"/>
    <lineage>
        <taxon>Bacteria</taxon>
        <taxon>Pseudomonadati</taxon>
        <taxon>Bacteroidota</taxon>
        <taxon>Bacteroidia</taxon>
        <taxon>Bacteroidales</taxon>
        <taxon>Rikenellaceae</taxon>
        <taxon>Mucinivorans</taxon>
    </lineage>
</organism>
<dbReference type="GO" id="GO:0005886">
    <property type="term" value="C:plasma membrane"/>
    <property type="evidence" value="ECO:0007669"/>
    <property type="project" value="InterPro"/>
</dbReference>
<dbReference type="eggNOG" id="COG5373">
    <property type="taxonomic scope" value="Bacteria"/>
</dbReference>
<feature type="region of interest" description="Disordered" evidence="1">
    <location>
        <begin position="182"/>
        <end position="243"/>
    </location>
</feature>
<evidence type="ECO:0008006" key="5">
    <source>
        <dbReference type="Google" id="ProtNLM"/>
    </source>
</evidence>
<dbReference type="AlphaFoldDB" id="A0A060RCQ2"/>
<gene>
    <name evidence="3" type="ORF">BN938_1521</name>
</gene>